<accession>A0A645DLC9</accession>
<evidence type="ECO:0000256" key="1">
    <source>
        <dbReference type="SAM" id="Phobius"/>
    </source>
</evidence>
<dbReference type="AlphaFoldDB" id="A0A645DLC9"/>
<feature type="transmembrane region" description="Helical" evidence="1">
    <location>
        <begin position="87"/>
        <end position="108"/>
    </location>
</feature>
<evidence type="ECO:0000313" key="2">
    <source>
        <dbReference type="EMBL" id="MPM89352.1"/>
    </source>
</evidence>
<proteinExistence type="predicted"/>
<gene>
    <name evidence="2" type="ORF">SDC9_136461</name>
</gene>
<evidence type="ECO:0008006" key="3">
    <source>
        <dbReference type="Google" id="ProtNLM"/>
    </source>
</evidence>
<name>A0A645DLC9_9ZZZZ</name>
<keyword evidence="1" id="KW-1133">Transmembrane helix</keyword>
<keyword evidence="1" id="KW-0812">Transmembrane</keyword>
<dbReference type="EMBL" id="VSSQ01036791">
    <property type="protein sequence ID" value="MPM89352.1"/>
    <property type="molecule type" value="Genomic_DNA"/>
</dbReference>
<feature type="transmembrane region" description="Helical" evidence="1">
    <location>
        <begin position="187"/>
        <end position="204"/>
    </location>
</feature>
<reference evidence="2" key="1">
    <citation type="submission" date="2019-08" db="EMBL/GenBank/DDBJ databases">
        <authorList>
            <person name="Kucharzyk K."/>
            <person name="Murdoch R.W."/>
            <person name="Higgins S."/>
            <person name="Loffler F."/>
        </authorList>
    </citation>
    <scope>NUCLEOTIDE SEQUENCE</scope>
</reference>
<organism evidence="2">
    <name type="scientific">bioreactor metagenome</name>
    <dbReference type="NCBI Taxonomy" id="1076179"/>
    <lineage>
        <taxon>unclassified sequences</taxon>
        <taxon>metagenomes</taxon>
        <taxon>ecological metagenomes</taxon>
    </lineage>
</organism>
<keyword evidence="1" id="KW-0472">Membrane</keyword>
<sequence length="229" mass="26474">MKKKPASKKNPSAALLRSQGKDVFLPLLALCLFLWWVYRSVFHFSVFFDEVIGKAIFFALPVLFYLSVSGDKNVFISFSKEKIRKGLLLGLAIGGLFGFVFAIFLLFRHGSVPLGTPVFLTSWFWQELALAFLTSFWETLFFFSFVFSGIELRFPRWSLTKQVLLTAFVFLLFHIPNVFLQFSWRDALLQMILLFSFAFGQALFFSQRKNAYAAILIQVIWGMVLLVYF</sequence>
<feature type="transmembrane region" description="Helical" evidence="1">
    <location>
        <begin position="211"/>
        <end position="228"/>
    </location>
</feature>
<feature type="transmembrane region" description="Helical" evidence="1">
    <location>
        <begin position="128"/>
        <end position="150"/>
    </location>
</feature>
<protein>
    <recommendedName>
        <fullName evidence="3">CPBP family intramembrane metalloprotease</fullName>
    </recommendedName>
</protein>
<comment type="caution">
    <text evidence="2">The sequence shown here is derived from an EMBL/GenBank/DDBJ whole genome shotgun (WGS) entry which is preliminary data.</text>
</comment>
<feature type="transmembrane region" description="Helical" evidence="1">
    <location>
        <begin position="21"/>
        <end position="38"/>
    </location>
</feature>
<feature type="transmembrane region" description="Helical" evidence="1">
    <location>
        <begin position="162"/>
        <end position="181"/>
    </location>
</feature>